<dbReference type="PATRIC" id="fig|1276258.3.peg.607"/>
<feature type="transmembrane region" description="Helical" evidence="1">
    <location>
        <begin position="270"/>
        <end position="290"/>
    </location>
</feature>
<dbReference type="EMBL" id="CP006682">
    <property type="protein sequence ID" value="AHB36444.1"/>
    <property type="molecule type" value="Genomic_DNA"/>
</dbReference>
<evidence type="ECO:0000313" key="3">
    <source>
        <dbReference type="Proteomes" id="UP000018550"/>
    </source>
</evidence>
<accession>V5RIQ6</accession>
<dbReference type="KEGG" id="sapi:SAPIS_v1c05990"/>
<feature type="transmembrane region" description="Helical" evidence="1">
    <location>
        <begin position="302"/>
        <end position="328"/>
    </location>
</feature>
<feature type="transmembrane region" description="Helical" evidence="1">
    <location>
        <begin position="204"/>
        <end position="226"/>
    </location>
</feature>
<dbReference type="AlphaFoldDB" id="V5RIQ6"/>
<evidence type="ECO:0008006" key="4">
    <source>
        <dbReference type="Google" id="ProtNLM"/>
    </source>
</evidence>
<dbReference type="RefSeq" id="WP_023789535.1">
    <property type="nucleotide sequence ID" value="NC_022998.1"/>
</dbReference>
<reference evidence="2 3" key="1">
    <citation type="journal article" date="2014" name="Genome Announc.">
        <title>Complete Genome Sequence of Spiroplasma apis B31T (ATCC 33834), a Bacterium Associated with May Disease of Honeybees (Apis mellifera).</title>
        <authorList>
            <person name="Ku C."/>
            <person name="Lo W.S."/>
            <person name="Chen L.L."/>
            <person name="Kuo C.H."/>
        </authorList>
    </citation>
    <scope>NUCLEOTIDE SEQUENCE [LARGE SCALE GENOMIC DNA]</scope>
    <source>
        <strain evidence="2">B31</strain>
    </source>
</reference>
<keyword evidence="3" id="KW-1185">Reference proteome</keyword>
<name>V5RIQ6_SPIAP</name>
<protein>
    <recommendedName>
        <fullName evidence="4">Transmembrane protein</fullName>
    </recommendedName>
</protein>
<dbReference type="eggNOG" id="ENOG5033XMI">
    <property type="taxonomic scope" value="Bacteria"/>
</dbReference>
<feature type="transmembrane region" description="Helical" evidence="1">
    <location>
        <begin position="372"/>
        <end position="394"/>
    </location>
</feature>
<proteinExistence type="predicted"/>
<evidence type="ECO:0000256" key="1">
    <source>
        <dbReference type="SAM" id="Phobius"/>
    </source>
</evidence>
<keyword evidence="1" id="KW-1133">Transmembrane helix</keyword>
<keyword evidence="1" id="KW-0812">Transmembrane</keyword>
<dbReference type="STRING" id="1276258.SAPIS_v1c05990"/>
<evidence type="ECO:0000313" key="2">
    <source>
        <dbReference type="EMBL" id="AHB36444.1"/>
    </source>
</evidence>
<dbReference type="Proteomes" id="UP000018550">
    <property type="component" value="Chromosome"/>
</dbReference>
<sequence>MEAQKIYDSTVISLFNIVKNEKLRTKIVLDDNFKEQVIQMVNNLLFLEVEEKTLYKDIKWSPIFGKSIVNILKQKIKFEKPDNKKLEDIYADYSYTLTFCLNNYSVSRDELNNSLIDISEKEIQLNSRVSEEMKNLYNEDTKENPTVEVVDKSDEQPNQSNSNTNQNFNNNYNYQGESIPIPPMQDPRFYPYLTKPKYIRWVKLVFGVMFGLTGLFYLVLNLLFLFQKQNVGASVDEIKDLFENWKFLGGKTGIIDSGSLLGIKSGQANYVMIILIMLLLSWIVYTIVAPPKRYREQFVFPIYNLIVPVIFLVAIVITPGIGGFSYIFGMNDLEKNISNLLSTQKDIQINDGDIKRLVDFLVGKFNLPLIKAVIWLLFVFLIASFASLIVLISINPRLDRQKVIRATQEYQKLINEALQGRKYQMDPTLYENQEEVDNFYRKIKEKREGRNKPKND</sequence>
<organism evidence="2 3">
    <name type="scientific">Spiroplasma apis B31</name>
    <dbReference type="NCBI Taxonomy" id="1276258"/>
    <lineage>
        <taxon>Bacteria</taxon>
        <taxon>Bacillati</taxon>
        <taxon>Mycoplasmatota</taxon>
        <taxon>Mollicutes</taxon>
        <taxon>Entomoplasmatales</taxon>
        <taxon>Spiroplasmataceae</taxon>
        <taxon>Spiroplasma</taxon>
    </lineage>
</organism>
<keyword evidence="1" id="KW-0472">Membrane</keyword>
<dbReference type="OrthoDB" id="392088at2"/>
<dbReference type="HOGENOM" id="CLU_576056_0_0_14"/>
<gene>
    <name evidence="2" type="ORF">SAPIS_v1c05990</name>
</gene>